<dbReference type="InterPro" id="IPR013221">
    <property type="entry name" value="Mur_ligase_cen"/>
</dbReference>
<keyword evidence="10 17" id="KW-0067">ATP-binding</keyword>
<keyword evidence="22" id="KW-1185">Reference proteome</keyword>
<dbReference type="SUPFAM" id="SSF53244">
    <property type="entry name" value="MurD-like peptide ligases, peptide-binding domain"/>
    <property type="match status" value="1"/>
</dbReference>
<evidence type="ECO:0000256" key="2">
    <source>
        <dbReference type="ARBA" id="ARBA00004496"/>
    </source>
</evidence>
<evidence type="ECO:0000256" key="4">
    <source>
        <dbReference type="ARBA" id="ARBA00010416"/>
    </source>
</evidence>
<evidence type="ECO:0000256" key="13">
    <source>
        <dbReference type="ARBA" id="ARBA00023316"/>
    </source>
</evidence>
<evidence type="ECO:0000259" key="20">
    <source>
        <dbReference type="Pfam" id="PF08245"/>
    </source>
</evidence>
<dbReference type="InterPro" id="IPR005762">
    <property type="entry name" value="MurD"/>
</dbReference>
<keyword evidence="17 18" id="KW-0132">Cell division</keyword>
<evidence type="ECO:0000256" key="8">
    <source>
        <dbReference type="ARBA" id="ARBA00022598"/>
    </source>
</evidence>
<feature type="domain" description="Mur ligase central" evidence="20">
    <location>
        <begin position="125"/>
        <end position="304"/>
    </location>
</feature>
<protein>
    <recommendedName>
        <fullName evidence="6 17">UDP-N-acetylmuramoylalanine--D-glutamate ligase</fullName>
        <ecNumber evidence="5 17">6.3.2.9</ecNumber>
    </recommendedName>
    <alternativeName>
        <fullName evidence="15 17">D-glutamic acid-adding enzyme</fullName>
    </alternativeName>
    <alternativeName>
        <fullName evidence="14 17">UDP-N-acetylmuramoyl-L-alanyl-D-glutamate synthetase</fullName>
    </alternativeName>
</protein>
<evidence type="ECO:0000256" key="9">
    <source>
        <dbReference type="ARBA" id="ARBA00022741"/>
    </source>
</evidence>
<feature type="domain" description="Mur ligase C-terminal" evidence="19">
    <location>
        <begin position="326"/>
        <end position="445"/>
    </location>
</feature>
<dbReference type="SUPFAM" id="SSF51984">
    <property type="entry name" value="MurCD N-terminal domain"/>
    <property type="match status" value="1"/>
</dbReference>
<dbReference type="InterPro" id="IPR036565">
    <property type="entry name" value="Mur-like_cat_sf"/>
</dbReference>
<keyword evidence="7 17" id="KW-0963">Cytoplasm</keyword>
<dbReference type="Gene3D" id="3.40.1190.10">
    <property type="entry name" value="Mur-like, catalytic domain"/>
    <property type="match status" value="1"/>
</dbReference>
<accession>A0ABZ1BZN7</accession>
<dbReference type="SUPFAM" id="SSF53623">
    <property type="entry name" value="MurD-like peptide ligases, catalytic domain"/>
    <property type="match status" value="1"/>
</dbReference>
<evidence type="ECO:0000256" key="5">
    <source>
        <dbReference type="ARBA" id="ARBA00012212"/>
    </source>
</evidence>
<dbReference type="InterPro" id="IPR036615">
    <property type="entry name" value="Mur_ligase_C_dom_sf"/>
</dbReference>
<keyword evidence="11 17" id="KW-0133">Cell shape</keyword>
<sequence>MAVPVEVQATYPATWQGVRVAVVGLGVENLPLVRYLVARGARVVAADRKDLAQLGRRGEELQRLGVELVLGPHYLDALQEAEVAFLTPGIPKHLPAIQAARASGVRITGQTDLFMRLCRAPVIGITGSSGKTTTTTLTGRMLQATGRPVFVGGNIGEPLIDRLDRIEPGALVVLELSSFQLETTEVSPHGAVVTNITPNHLDVHLTMEAYIAAKSRILAFQAPRDFAVLNAADPVVSGLAVQTPAQVLWFGSQRRLPGAWVEGERLLARLDDASGETVECCRRSDLRLRGEHNVQNVLAACLVALRMGVAPEAIREVVRSFTGVPHRLEEVARLDGVLYVNDSIATTPARAVAGLTAFEQPIVLIAGGYDKHLPFDDFARVALRRCRHIVLLGDTAPVIERALLRAGEELHVRPSYQRVTSFPEAVHAAREAALPGDVVLLSPACASYDMFRDFEERGARFRELVRAMARDEQEASST</sequence>
<keyword evidence="17 18" id="KW-0131">Cell cycle</keyword>
<organism evidence="21 22">
    <name type="scientific">Carboxydichorda subterranea</name>
    <dbReference type="NCBI Taxonomy" id="3109565"/>
    <lineage>
        <taxon>Bacteria</taxon>
        <taxon>Bacillati</taxon>
        <taxon>Bacillota</taxon>
        <taxon>Limnochordia</taxon>
        <taxon>Limnochordales</taxon>
        <taxon>Geochordaceae</taxon>
        <taxon>Carboxydichorda</taxon>
    </lineage>
</organism>
<comment type="pathway">
    <text evidence="3 17 18">Cell wall biogenesis; peptidoglycan biosynthesis.</text>
</comment>
<keyword evidence="13 17" id="KW-0961">Cell wall biogenesis/degradation</keyword>
<dbReference type="Gene3D" id="3.40.50.720">
    <property type="entry name" value="NAD(P)-binding Rossmann-like Domain"/>
    <property type="match status" value="1"/>
</dbReference>
<evidence type="ECO:0000256" key="7">
    <source>
        <dbReference type="ARBA" id="ARBA00022490"/>
    </source>
</evidence>
<evidence type="ECO:0000256" key="3">
    <source>
        <dbReference type="ARBA" id="ARBA00004752"/>
    </source>
</evidence>
<feature type="binding site" evidence="17">
    <location>
        <begin position="127"/>
        <end position="133"/>
    </location>
    <ligand>
        <name>ATP</name>
        <dbReference type="ChEBI" id="CHEBI:30616"/>
    </ligand>
</feature>
<dbReference type="EMBL" id="CP141615">
    <property type="protein sequence ID" value="WRP18045.1"/>
    <property type="molecule type" value="Genomic_DNA"/>
</dbReference>
<reference evidence="21 22" key="1">
    <citation type="journal article" date="2024" name="Front. Microbiol.">
        <title>Novel thermophilic genera Geochorda gen. nov. and Carboxydochorda gen. nov. from the deep terrestrial subsurface reveal the ecophysiological diversity in the class Limnochordia.</title>
        <authorList>
            <person name="Karnachuk O.V."/>
            <person name="Lukina A.P."/>
            <person name="Avakyan M.R."/>
            <person name="Kadnikov V.V."/>
            <person name="Begmatov S."/>
            <person name="Beletsky A.V."/>
            <person name="Vlasova K.G."/>
            <person name="Novikov A.A."/>
            <person name="Shcherbakova V.A."/>
            <person name="Mardanov A.V."/>
            <person name="Ravin N.V."/>
        </authorList>
    </citation>
    <scope>NUCLEOTIDE SEQUENCE [LARGE SCALE GENOMIC DNA]</scope>
    <source>
        <strain evidence="21 22">L945</strain>
    </source>
</reference>
<evidence type="ECO:0000256" key="17">
    <source>
        <dbReference type="HAMAP-Rule" id="MF_00639"/>
    </source>
</evidence>
<keyword evidence="8 17" id="KW-0436">Ligase</keyword>
<dbReference type="PANTHER" id="PTHR43692:SF1">
    <property type="entry name" value="UDP-N-ACETYLMURAMOYLALANINE--D-GLUTAMATE LIGASE"/>
    <property type="match status" value="1"/>
</dbReference>
<evidence type="ECO:0000256" key="12">
    <source>
        <dbReference type="ARBA" id="ARBA00022984"/>
    </source>
</evidence>
<comment type="similarity">
    <text evidence="4 17">Belongs to the MurCDEF family.</text>
</comment>
<dbReference type="InterPro" id="IPR004101">
    <property type="entry name" value="Mur_ligase_C"/>
</dbReference>
<evidence type="ECO:0000256" key="14">
    <source>
        <dbReference type="ARBA" id="ARBA00030398"/>
    </source>
</evidence>
<comment type="catalytic activity">
    <reaction evidence="16 17 18">
        <text>UDP-N-acetyl-alpha-D-muramoyl-L-alanine + D-glutamate + ATP = UDP-N-acetyl-alpha-D-muramoyl-L-alanyl-D-glutamate + ADP + phosphate + H(+)</text>
        <dbReference type="Rhea" id="RHEA:16429"/>
        <dbReference type="ChEBI" id="CHEBI:15378"/>
        <dbReference type="ChEBI" id="CHEBI:29986"/>
        <dbReference type="ChEBI" id="CHEBI:30616"/>
        <dbReference type="ChEBI" id="CHEBI:43474"/>
        <dbReference type="ChEBI" id="CHEBI:83898"/>
        <dbReference type="ChEBI" id="CHEBI:83900"/>
        <dbReference type="ChEBI" id="CHEBI:456216"/>
        <dbReference type="EC" id="6.3.2.9"/>
    </reaction>
</comment>
<evidence type="ECO:0000313" key="22">
    <source>
        <dbReference type="Proteomes" id="UP001332192"/>
    </source>
</evidence>
<keyword evidence="9 17" id="KW-0547">Nucleotide-binding</keyword>
<evidence type="ECO:0000313" key="21">
    <source>
        <dbReference type="EMBL" id="WRP18045.1"/>
    </source>
</evidence>
<dbReference type="Pfam" id="PF02875">
    <property type="entry name" value="Mur_ligase_C"/>
    <property type="match status" value="1"/>
</dbReference>
<evidence type="ECO:0000256" key="18">
    <source>
        <dbReference type="RuleBase" id="RU003664"/>
    </source>
</evidence>
<dbReference type="EC" id="6.3.2.9" evidence="5 17"/>
<dbReference type="RefSeq" id="WP_324717316.1">
    <property type="nucleotide sequence ID" value="NZ_CP141615.1"/>
</dbReference>
<evidence type="ECO:0000256" key="6">
    <source>
        <dbReference type="ARBA" id="ARBA00015655"/>
    </source>
</evidence>
<dbReference type="PANTHER" id="PTHR43692">
    <property type="entry name" value="UDP-N-ACETYLMURAMOYLALANINE--D-GLUTAMATE LIGASE"/>
    <property type="match status" value="1"/>
</dbReference>
<dbReference type="GO" id="GO:0008764">
    <property type="term" value="F:UDP-N-acetylmuramoylalanine-D-glutamate ligase activity"/>
    <property type="evidence" value="ECO:0007669"/>
    <property type="project" value="UniProtKB-EC"/>
</dbReference>
<evidence type="ECO:0000256" key="15">
    <source>
        <dbReference type="ARBA" id="ARBA00032324"/>
    </source>
</evidence>
<comment type="function">
    <text evidence="1 17 18">Cell wall formation. Catalyzes the addition of glutamate to the nucleotide precursor UDP-N-acetylmuramoyl-L-alanine (UMA).</text>
</comment>
<dbReference type="Proteomes" id="UP001332192">
    <property type="component" value="Chromosome"/>
</dbReference>
<dbReference type="Pfam" id="PF08245">
    <property type="entry name" value="Mur_ligase_M"/>
    <property type="match status" value="1"/>
</dbReference>
<dbReference type="Pfam" id="PF21799">
    <property type="entry name" value="MurD-like_N"/>
    <property type="match status" value="1"/>
</dbReference>
<evidence type="ECO:0000256" key="16">
    <source>
        <dbReference type="ARBA" id="ARBA00047632"/>
    </source>
</evidence>
<name>A0ABZ1BZN7_9FIRM</name>
<dbReference type="Gene3D" id="3.90.190.20">
    <property type="entry name" value="Mur ligase, C-terminal domain"/>
    <property type="match status" value="1"/>
</dbReference>
<evidence type="ECO:0000256" key="1">
    <source>
        <dbReference type="ARBA" id="ARBA00002734"/>
    </source>
</evidence>
<evidence type="ECO:0000256" key="10">
    <source>
        <dbReference type="ARBA" id="ARBA00022840"/>
    </source>
</evidence>
<dbReference type="HAMAP" id="MF_00639">
    <property type="entry name" value="MurD"/>
    <property type="match status" value="1"/>
</dbReference>
<gene>
    <name evidence="17 21" type="primary">murD</name>
    <name evidence="21" type="ORF">U7230_03285</name>
</gene>
<keyword evidence="12 17" id="KW-0573">Peptidoglycan synthesis</keyword>
<evidence type="ECO:0000259" key="19">
    <source>
        <dbReference type="Pfam" id="PF02875"/>
    </source>
</evidence>
<dbReference type="NCBIfam" id="TIGR01087">
    <property type="entry name" value="murD"/>
    <property type="match status" value="1"/>
</dbReference>
<comment type="subcellular location">
    <subcellularLocation>
        <location evidence="2 17 18">Cytoplasm</location>
    </subcellularLocation>
</comment>
<proteinExistence type="inferred from homology"/>
<evidence type="ECO:0000256" key="11">
    <source>
        <dbReference type="ARBA" id="ARBA00022960"/>
    </source>
</evidence>